<gene>
    <name evidence="2" type="ORF">RBB77_05030</name>
</gene>
<evidence type="ECO:0000313" key="2">
    <source>
        <dbReference type="EMBL" id="XCB34261.1"/>
    </source>
</evidence>
<reference evidence="2" key="1">
    <citation type="submission" date="2023-08" db="EMBL/GenBank/DDBJ databases">
        <authorList>
            <person name="Messyasz A."/>
            <person name="Mannisto M.K."/>
            <person name="Kerkhof L.J."/>
            <person name="Haggblom M."/>
        </authorList>
    </citation>
    <scope>NUCLEOTIDE SEQUENCE</scope>
    <source>
        <strain evidence="2">X5P6</strain>
    </source>
</reference>
<dbReference type="InterPro" id="IPR045492">
    <property type="entry name" value="DUF6434"/>
</dbReference>
<dbReference type="Pfam" id="PF20026">
    <property type="entry name" value="DUF6434"/>
    <property type="match status" value="1"/>
</dbReference>
<dbReference type="RefSeq" id="WP_353065232.1">
    <property type="nucleotide sequence ID" value="NZ_CP132942.1"/>
</dbReference>
<dbReference type="KEGG" id="tpsc:RBB77_05030"/>
<dbReference type="Pfam" id="PF18953">
    <property type="entry name" value="SAP_new25"/>
    <property type="match status" value="1"/>
</dbReference>
<name>A0AAU7ZTR3_9BACT</name>
<organism evidence="2">
    <name type="scientific">Tunturiibacter psychrotolerans</name>
    <dbReference type="NCBI Taxonomy" id="3069686"/>
    <lineage>
        <taxon>Bacteria</taxon>
        <taxon>Pseudomonadati</taxon>
        <taxon>Acidobacteriota</taxon>
        <taxon>Terriglobia</taxon>
        <taxon>Terriglobales</taxon>
        <taxon>Acidobacteriaceae</taxon>
        <taxon>Tunturiibacter</taxon>
    </lineage>
</organism>
<proteinExistence type="predicted"/>
<reference evidence="2" key="2">
    <citation type="journal article" date="2024" name="Environ. Microbiol.">
        <title>Genome analysis and description of Tunturibacter gen. nov. expands the diversity of Terriglobia in tundra soils.</title>
        <authorList>
            <person name="Messyasz A."/>
            <person name="Mannisto M.K."/>
            <person name="Kerkhof L.J."/>
            <person name="Haggblom M.M."/>
        </authorList>
    </citation>
    <scope>NUCLEOTIDE SEQUENCE</scope>
    <source>
        <strain evidence="2">X5P6</strain>
    </source>
</reference>
<protein>
    <submittedName>
        <fullName evidence="2">DUF6434 domain-containing protein</fullName>
    </submittedName>
</protein>
<feature type="domain" description="DUF6434" evidence="1">
    <location>
        <begin position="72"/>
        <end position="128"/>
    </location>
</feature>
<dbReference type="EMBL" id="CP132942">
    <property type="protein sequence ID" value="XCB34261.1"/>
    <property type="molecule type" value="Genomic_DNA"/>
</dbReference>
<accession>A0AAU7ZTR3</accession>
<sequence>MTKRPFLSASLTAHDFASWYWLKEELVAFCREHQISTSGSKLQLQSRITDYLSGKSPVRHPSPQRSSTRMPAHFTMDTIIGEGWRCNPSLGAFFKQNLGPGFHFNAPTRDFIHTKPGKTLADAAICYQTSVRPGTKKTRIPQQLEYNQHFRDFFRDNPGSSRQQAIDAWWLKRGKRKDAP</sequence>
<dbReference type="AlphaFoldDB" id="A0AAU7ZTR3"/>
<evidence type="ECO:0000259" key="1">
    <source>
        <dbReference type="Pfam" id="PF20026"/>
    </source>
</evidence>